<evidence type="ECO:0000256" key="2">
    <source>
        <dbReference type="ARBA" id="ARBA00022729"/>
    </source>
</evidence>
<evidence type="ECO:0000313" key="5">
    <source>
        <dbReference type="Proteomes" id="UP000294746"/>
    </source>
</evidence>
<dbReference type="SUPFAM" id="SSF53807">
    <property type="entry name" value="Helical backbone' metal receptor"/>
    <property type="match status" value="1"/>
</dbReference>
<evidence type="ECO:0000259" key="3">
    <source>
        <dbReference type="PROSITE" id="PS50983"/>
    </source>
</evidence>
<dbReference type="PROSITE" id="PS50983">
    <property type="entry name" value="FE_B12_PBP"/>
    <property type="match status" value="1"/>
</dbReference>
<organism evidence="4 5">
    <name type="scientific">Baia soyae</name>
    <dbReference type="NCBI Taxonomy" id="1544746"/>
    <lineage>
        <taxon>Bacteria</taxon>
        <taxon>Bacillati</taxon>
        <taxon>Bacillota</taxon>
        <taxon>Bacilli</taxon>
        <taxon>Bacillales</taxon>
        <taxon>Thermoactinomycetaceae</taxon>
        <taxon>Baia</taxon>
    </lineage>
</organism>
<comment type="similarity">
    <text evidence="1">Belongs to the bacterial solute-binding protein 8 family.</text>
</comment>
<accession>A0A4R2SF19</accession>
<evidence type="ECO:0000256" key="1">
    <source>
        <dbReference type="ARBA" id="ARBA00008814"/>
    </source>
</evidence>
<gene>
    <name evidence="4" type="ORF">EDD57_10688</name>
</gene>
<keyword evidence="2" id="KW-0732">Signal</keyword>
<feature type="domain" description="Fe/B12 periplasmic-binding" evidence="3">
    <location>
        <begin position="2"/>
        <end position="257"/>
    </location>
</feature>
<reference evidence="4 5" key="1">
    <citation type="submission" date="2019-03" db="EMBL/GenBank/DDBJ databases">
        <title>Genomic Encyclopedia of Type Strains, Phase IV (KMG-IV): sequencing the most valuable type-strain genomes for metagenomic binning, comparative biology and taxonomic classification.</title>
        <authorList>
            <person name="Goeker M."/>
        </authorList>
    </citation>
    <scope>NUCLEOTIDE SEQUENCE [LARGE SCALE GENOMIC DNA]</scope>
    <source>
        <strain evidence="4 5">DSM 46831</strain>
    </source>
</reference>
<proteinExistence type="inferred from homology"/>
<dbReference type="PANTHER" id="PTHR30535:SF34">
    <property type="entry name" value="MOLYBDATE-BINDING PROTEIN MOLA"/>
    <property type="match status" value="1"/>
</dbReference>
<name>A0A4R2SF19_9BACL</name>
<dbReference type="PANTHER" id="PTHR30535">
    <property type="entry name" value="VITAMIN B12-BINDING PROTEIN"/>
    <property type="match status" value="1"/>
</dbReference>
<dbReference type="AlphaFoldDB" id="A0A4R2SF19"/>
<dbReference type="InterPro" id="IPR002491">
    <property type="entry name" value="ABC_transptr_periplasmic_BD"/>
</dbReference>
<dbReference type="Gene3D" id="3.40.50.1980">
    <property type="entry name" value="Nitrogenase molybdenum iron protein domain"/>
    <property type="match status" value="2"/>
</dbReference>
<dbReference type="Proteomes" id="UP000294746">
    <property type="component" value="Unassembled WGS sequence"/>
</dbReference>
<dbReference type="RefSeq" id="WP_131848106.1">
    <property type="nucleotide sequence ID" value="NZ_SLXV01000006.1"/>
</dbReference>
<sequence>MRIVSICPSNTEIIHYLGAKDLLVGVDDFSDFPPDYADLPRLGPDLSIRIDLVEELQPDLVIASLSVPGMEKNIQQLEEKGIPHITLNPKSWNDILEDVLLVGSYIDRLPEAQKLVAHLNQTIETIRSHMPSPQSIPRIYWEWWPKPIFTPGQGNWLTQVCTLVGSYNIFADYPQESVQTNWLEVVKRNPDLVMVVWTGIEKHRIKKDMFTTRPDWQNTPLADPNLIHICEEGWFCRPSPRLLVGIKHLAHVLAPSHFEPATEDLWQDPRIQRTPYPK</sequence>
<keyword evidence="5" id="KW-1185">Reference proteome</keyword>
<evidence type="ECO:0000313" key="4">
    <source>
        <dbReference type="EMBL" id="TCP69772.1"/>
    </source>
</evidence>
<comment type="caution">
    <text evidence="4">The sequence shown here is derived from an EMBL/GenBank/DDBJ whole genome shotgun (WGS) entry which is preliminary data.</text>
</comment>
<dbReference type="Pfam" id="PF01497">
    <property type="entry name" value="Peripla_BP_2"/>
    <property type="match status" value="1"/>
</dbReference>
<dbReference type="InterPro" id="IPR050902">
    <property type="entry name" value="ABC_Transporter_SBP"/>
</dbReference>
<dbReference type="NCBIfam" id="NF038402">
    <property type="entry name" value="TroA_like"/>
    <property type="match status" value="1"/>
</dbReference>
<dbReference type="InterPro" id="IPR054828">
    <property type="entry name" value="Vit_B12_bind_prot"/>
</dbReference>
<dbReference type="CDD" id="cd01144">
    <property type="entry name" value="BtuF"/>
    <property type="match status" value="1"/>
</dbReference>
<dbReference type="EMBL" id="SLXV01000006">
    <property type="protein sequence ID" value="TCP69772.1"/>
    <property type="molecule type" value="Genomic_DNA"/>
</dbReference>
<protein>
    <submittedName>
        <fullName evidence="4">Iron complex transport system substrate-binding protein</fullName>
    </submittedName>
</protein>
<dbReference type="OrthoDB" id="9787772at2"/>